<reference evidence="7 8" key="1">
    <citation type="submission" date="2016-11" db="EMBL/GenBank/DDBJ databases">
        <authorList>
            <person name="Varghese N."/>
            <person name="Submissions S."/>
        </authorList>
    </citation>
    <scope>NUCLEOTIDE SEQUENCE [LARGE SCALE GENOMIC DNA]</scope>
    <source>
        <strain evidence="7 8">DSM 20664</strain>
    </source>
</reference>
<dbReference type="Proteomes" id="UP000185093">
    <property type="component" value="Unassembled WGS sequence"/>
</dbReference>
<dbReference type="PIRSF" id="PIRSF000216">
    <property type="entry name" value="NADH_DH_24kDa"/>
    <property type="match status" value="1"/>
</dbReference>
<dbReference type="Pfam" id="PF01257">
    <property type="entry name" value="2Fe-2S_thioredx"/>
    <property type="match status" value="1"/>
</dbReference>
<sequence length="162" mass="17881">MLSVEQDDEQAIRDIVESFKGKRGITIQLLSKIQDTFGYLPQEVVSKVAKELDIPEATLYGVATFYAAFRFKPLGKYTIKLCRGTACHVQGSLLIAQEVMRYLGVSEGETTDDGLFTLELVACLGCCSLAPVMMVGDDVYGRLTPDKAVKVLESYRKAERGE</sequence>
<evidence type="ECO:0000256" key="4">
    <source>
        <dbReference type="ARBA" id="ARBA00023004"/>
    </source>
</evidence>
<name>A0ABY1JF05_9BACT</name>
<keyword evidence="8" id="KW-1185">Reference proteome</keyword>
<keyword evidence="2" id="KW-0001">2Fe-2S</keyword>
<accession>A0ABY1JF05</accession>
<evidence type="ECO:0000256" key="5">
    <source>
        <dbReference type="ARBA" id="ARBA00023014"/>
    </source>
</evidence>
<gene>
    <name evidence="7" type="ORF">SAMN05444368_1664</name>
</gene>
<keyword evidence="4" id="KW-0408">Iron</keyword>
<dbReference type="SUPFAM" id="SSF52833">
    <property type="entry name" value="Thioredoxin-like"/>
    <property type="match status" value="1"/>
</dbReference>
<dbReference type="InterPro" id="IPR002023">
    <property type="entry name" value="NuoE-like"/>
</dbReference>
<dbReference type="CDD" id="cd03064">
    <property type="entry name" value="TRX_Fd_NuoE"/>
    <property type="match status" value="1"/>
</dbReference>
<dbReference type="Gene3D" id="1.10.10.1590">
    <property type="entry name" value="NADH-quinone oxidoreductase subunit E"/>
    <property type="match status" value="1"/>
</dbReference>
<dbReference type="PROSITE" id="PS01099">
    <property type="entry name" value="COMPLEX1_24K"/>
    <property type="match status" value="1"/>
</dbReference>
<protein>
    <submittedName>
        <fullName evidence="7">NADH dehydrogenase subunit E</fullName>
    </submittedName>
</protein>
<dbReference type="InterPro" id="IPR028431">
    <property type="entry name" value="NADP_DH_HndA-like"/>
</dbReference>
<dbReference type="InterPro" id="IPR041921">
    <property type="entry name" value="NuoE_N"/>
</dbReference>
<dbReference type="EMBL" id="FSQZ01000001">
    <property type="protein sequence ID" value="SIN74528.1"/>
    <property type="molecule type" value="Genomic_DNA"/>
</dbReference>
<dbReference type="Gene3D" id="3.40.30.10">
    <property type="entry name" value="Glutaredoxin"/>
    <property type="match status" value="1"/>
</dbReference>
<dbReference type="PANTHER" id="PTHR43342:SF1">
    <property type="entry name" value="BIFURCATING [FEFE] HYDROGENASE GAMMA SUBUNIT"/>
    <property type="match status" value="1"/>
</dbReference>
<keyword evidence="5" id="KW-0411">Iron-sulfur</keyword>
<comment type="caution">
    <text evidence="7">The sequence shown here is derived from an EMBL/GenBank/DDBJ whole genome shotgun (WGS) entry which is preliminary data.</text>
</comment>
<dbReference type="RefSeq" id="WP_074199881.1">
    <property type="nucleotide sequence ID" value="NZ_DAONBL010000008.1"/>
</dbReference>
<evidence type="ECO:0000313" key="8">
    <source>
        <dbReference type="Proteomes" id="UP000185093"/>
    </source>
</evidence>
<comment type="similarity">
    <text evidence="1">Belongs to the complex I 24 kDa subunit family.</text>
</comment>
<evidence type="ECO:0000256" key="6">
    <source>
        <dbReference type="ARBA" id="ARBA00034078"/>
    </source>
</evidence>
<dbReference type="PANTHER" id="PTHR43342">
    <property type="entry name" value="NADH-QUINONE OXIDOREDUCTASE, E SUBUNIT"/>
    <property type="match status" value="1"/>
</dbReference>
<dbReference type="InterPro" id="IPR042128">
    <property type="entry name" value="NuoE_dom"/>
</dbReference>
<evidence type="ECO:0000313" key="7">
    <source>
        <dbReference type="EMBL" id="SIN74528.1"/>
    </source>
</evidence>
<evidence type="ECO:0000256" key="2">
    <source>
        <dbReference type="ARBA" id="ARBA00022714"/>
    </source>
</evidence>
<dbReference type="InterPro" id="IPR036249">
    <property type="entry name" value="Thioredoxin-like_sf"/>
</dbReference>
<keyword evidence="3" id="KW-0479">Metal-binding</keyword>
<comment type="cofactor">
    <cofactor evidence="6">
        <name>[2Fe-2S] cluster</name>
        <dbReference type="ChEBI" id="CHEBI:190135"/>
    </cofactor>
</comment>
<evidence type="ECO:0000256" key="1">
    <source>
        <dbReference type="ARBA" id="ARBA00010643"/>
    </source>
</evidence>
<proteinExistence type="inferred from homology"/>
<dbReference type="NCBIfam" id="NF005722">
    <property type="entry name" value="PRK07539.1-2"/>
    <property type="match status" value="1"/>
</dbReference>
<evidence type="ECO:0000256" key="3">
    <source>
        <dbReference type="ARBA" id="ARBA00022723"/>
    </source>
</evidence>
<organism evidence="7 8">
    <name type="scientific">Acetomicrobium flavidum</name>
    <dbReference type="NCBI Taxonomy" id="49896"/>
    <lineage>
        <taxon>Bacteria</taxon>
        <taxon>Thermotogati</taxon>
        <taxon>Synergistota</taxon>
        <taxon>Synergistia</taxon>
        <taxon>Synergistales</taxon>
        <taxon>Acetomicrobiaceae</taxon>
        <taxon>Acetomicrobium</taxon>
    </lineage>
</organism>